<dbReference type="EMBL" id="SNRW01019767">
    <property type="protein sequence ID" value="KAA6366073.1"/>
    <property type="molecule type" value="Genomic_DNA"/>
</dbReference>
<proteinExistence type="predicted"/>
<gene>
    <name evidence="2" type="ORF">EZS28_038400</name>
</gene>
<evidence type="ECO:0000313" key="3">
    <source>
        <dbReference type="Proteomes" id="UP000324800"/>
    </source>
</evidence>
<dbReference type="Proteomes" id="UP000324800">
    <property type="component" value="Unassembled WGS sequence"/>
</dbReference>
<evidence type="ECO:0000313" key="2">
    <source>
        <dbReference type="EMBL" id="KAA6366073.1"/>
    </source>
</evidence>
<evidence type="ECO:0000256" key="1">
    <source>
        <dbReference type="SAM" id="MobiDB-lite"/>
    </source>
</evidence>
<name>A0A5J4U7B1_9EUKA</name>
<reference evidence="2 3" key="1">
    <citation type="submission" date="2019-03" db="EMBL/GenBank/DDBJ databases">
        <title>Single cell metagenomics reveals metabolic interactions within the superorganism composed of flagellate Streblomastix strix and complex community of Bacteroidetes bacteria on its surface.</title>
        <authorList>
            <person name="Treitli S.C."/>
            <person name="Kolisko M."/>
            <person name="Husnik F."/>
            <person name="Keeling P."/>
            <person name="Hampl V."/>
        </authorList>
    </citation>
    <scope>NUCLEOTIDE SEQUENCE [LARGE SCALE GENOMIC DNA]</scope>
    <source>
        <strain evidence="2">ST1C</strain>
    </source>
</reference>
<feature type="non-terminal residue" evidence="2">
    <location>
        <position position="1"/>
    </location>
</feature>
<accession>A0A5J4U7B1</accession>
<feature type="region of interest" description="Disordered" evidence="1">
    <location>
        <begin position="1"/>
        <end position="20"/>
    </location>
</feature>
<dbReference type="AlphaFoldDB" id="A0A5J4U7B1"/>
<comment type="caution">
    <text evidence="2">The sequence shown here is derived from an EMBL/GenBank/DDBJ whole genome shotgun (WGS) entry which is preliminary data.</text>
</comment>
<sequence>QEVGRIPDSIIPADGKKPQESIPMDSDDLNCTYYDFLQQVDPTLLHTVIYKSLLTDLVSPHLLINQQNQIGQNQIKAYEEVKKLARALTYAQQYELLLLARGGGTEKKKIQKPIEEQGEAVGDMVMELKAHKVKTKSLPASITALQLFVVGAFNVGETMTYNDGGR</sequence>
<protein>
    <submittedName>
        <fullName evidence="2">Uncharacterized protein</fullName>
    </submittedName>
</protein>
<organism evidence="2 3">
    <name type="scientific">Streblomastix strix</name>
    <dbReference type="NCBI Taxonomy" id="222440"/>
    <lineage>
        <taxon>Eukaryota</taxon>
        <taxon>Metamonada</taxon>
        <taxon>Preaxostyla</taxon>
        <taxon>Oxymonadida</taxon>
        <taxon>Streblomastigidae</taxon>
        <taxon>Streblomastix</taxon>
    </lineage>
</organism>